<proteinExistence type="predicted"/>
<reference evidence="3 4" key="1">
    <citation type="submission" date="2021-01" db="EMBL/GenBank/DDBJ databases">
        <title>Whole genome shotgun sequence of Asanoa iriomotensis NBRC 100142.</title>
        <authorList>
            <person name="Komaki H."/>
            <person name="Tamura T."/>
        </authorList>
    </citation>
    <scope>NUCLEOTIDE SEQUENCE [LARGE SCALE GENOMIC DNA]</scope>
    <source>
        <strain evidence="3 4">NBRC 100142</strain>
    </source>
</reference>
<dbReference type="PANTHER" id="PTHR46623:SF6">
    <property type="entry name" value="ALPHA_BETA-HYDROLASES SUPERFAMILY PROTEIN"/>
    <property type="match status" value="1"/>
</dbReference>
<sequence>MCYGDDARPPQPPNPGPVGEHGSVVLQSADGTSFGGYFAHPASGPAARGIVIFPDVRGLHVFYQELAQSFASAGLSALAFDYFGRTAGIGTRGEDFSYREHVDALDFPTVASDASVAAAWLRSHGASSLFTVGFCFGGAMSWRQAAAGDDLRGSIGFYGIPSRVQSVVDEIASPLQILAAGQDFTPVAEVEQFADRVRGHGVDVRMTVYPDAGHSFFDRAFGQHQEDVADAWRQMLSFVEDKA</sequence>
<dbReference type="EMBL" id="BONC01000075">
    <property type="protein sequence ID" value="GIF60724.1"/>
    <property type="molecule type" value="Genomic_DNA"/>
</dbReference>
<feature type="domain" description="Dienelactone hydrolase" evidence="2">
    <location>
        <begin position="34"/>
        <end position="240"/>
    </location>
</feature>
<protein>
    <submittedName>
        <fullName evidence="3">Carboxymethylenebutenolidase</fullName>
    </submittedName>
</protein>
<dbReference type="Pfam" id="PF01738">
    <property type="entry name" value="DLH"/>
    <property type="match status" value="1"/>
</dbReference>
<dbReference type="InterPro" id="IPR002925">
    <property type="entry name" value="Dienelactn_hydro"/>
</dbReference>
<evidence type="ECO:0000256" key="1">
    <source>
        <dbReference type="SAM" id="MobiDB-lite"/>
    </source>
</evidence>
<accession>A0ABQ4CD73</accession>
<dbReference type="InterPro" id="IPR051049">
    <property type="entry name" value="Dienelactone_hydrolase-like"/>
</dbReference>
<feature type="region of interest" description="Disordered" evidence="1">
    <location>
        <begin position="1"/>
        <end position="24"/>
    </location>
</feature>
<keyword evidence="4" id="KW-1185">Reference proteome</keyword>
<comment type="caution">
    <text evidence="3">The sequence shown here is derived from an EMBL/GenBank/DDBJ whole genome shotgun (WGS) entry which is preliminary data.</text>
</comment>
<evidence type="ECO:0000313" key="3">
    <source>
        <dbReference type="EMBL" id="GIF60724.1"/>
    </source>
</evidence>
<organism evidence="3 4">
    <name type="scientific">Asanoa iriomotensis</name>
    <dbReference type="NCBI Taxonomy" id="234613"/>
    <lineage>
        <taxon>Bacteria</taxon>
        <taxon>Bacillati</taxon>
        <taxon>Actinomycetota</taxon>
        <taxon>Actinomycetes</taxon>
        <taxon>Micromonosporales</taxon>
        <taxon>Micromonosporaceae</taxon>
        <taxon>Asanoa</taxon>
    </lineage>
</organism>
<dbReference type="Gene3D" id="3.40.50.1820">
    <property type="entry name" value="alpha/beta hydrolase"/>
    <property type="match status" value="1"/>
</dbReference>
<name>A0ABQ4CD73_9ACTN</name>
<gene>
    <name evidence="3" type="primary">ysgA</name>
    <name evidence="3" type="ORF">Air01nite_68190</name>
</gene>
<dbReference type="InterPro" id="IPR029058">
    <property type="entry name" value="AB_hydrolase_fold"/>
</dbReference>
<evidence type="ECO:0000259" key="2">
    <source>
        <dbReference type="Pfam" id="PF01738"/>
    </source>
</evidence>
<dbReference type="Proteomes" id="UP000624325">
    <property type="component" value="Unassembled WGS sequence"/>
</dbReference>
<dbReference type="RefSeq" id="WP_203707543.1">
    <property type="nucleotide sequence ID" value="NZ_BAAALU010000002.1"/>
</dbReference>
<dbReference type="SUPFAM" id="SSF53474">
    <property type="entry name" value="alpha/beta-Hydrolases"/>
    <property type="match status" value="1"/>
</dbReference>
<evidence type="ECO:0000313" key="4">
    <source>
        <dbReference type="Proteomes" id="UP000624325"/>
    </source>
</evidence>
<dbReference type="PANTHER" id="PTHR46623">
    <property type="entry name" value="CARBOXYMETHYLENEBUTENOLIDASE-RELATED"/>
    <property type="match status" value="1"/>
</dbReference>